<dbReference type="Gene3D" id="3.40.630.30">
    <property type="match status" value="1"/>
</dbReference>
<evidence type="ECO:0000313" key="3">
    <source>
        <dbReference type="Proteomes" id="UP000052020"/>
    </source>
</evidence>
<dbReference type="PATRIC" id="fig|1704032.3.peg.198"/>
<dbReference type="AlphaFoldDB" id="A0A0S7XP11"/>
<comment type="caution">
    <text evidence="2">The sequence shown here is derived from an EMBL/GenBank/DDBJ whole genome shotgun (WGS) entry which is preliminary data.</text>
</comment>
<dbReference type="PROSITE" id="PS51186">
    <property type="entry name" value="GNAT"/>
    <property type="match status" value="1"/>
</dbReference>
<proteinExistence type="predicted"/>
<dbReference type="Proteomes" id="UP000052020">
    <property type="component" value="Unassembled WGS sequence"/>
</dbReference>
<organism evidence="2 3">
    <name type="scientific">candidate division KD3-62 bacterium DG_56</name>
    <dbReference type="NCBI Taxonomy" id="1704032"/>
    <lineage>
        <taxon>Bacteria</taxon>
        <taxon>candidate division KD3-62</taxon>
    </lineage>
</organism>
<feature type="domain" description="N-acetyltransferase" evidence="1">
    <location>
        <begin position="9"/>
        <end position="168"/>
    </location>
</feature>
<dbReference type="EMBL" id="LIZY01000035">
    <property type="protein sequence ID" value="KPJ64237.1"/>
    <property type="molecule type" value="Genomic_DNA"/>
</dbReference>
<evidence type="ECO:0000259" key="1">
    <source>
        <dbReference type="PROSITE" id="PS51186"/>
    </source>
</evidence>
<dbReference type="InterPro" id="IPR000182">
    <property type="entry name" value="GNAT_dom"/>
</dbReference>
<evidence type="ECO:0000313" key="2">
    <source>
        <dbReference type="EMBL" id="KPJ64237.1"/>
    </source>
</evidence>
<reference evidence="2 3" key="1">
    <citation type="journal article" date="2015" name="Microbiome">
        <title>Genomic resolution of linkages in carbon, nitrogen, and sulfur cycling among widespread estuary sediment bacteria.</title>
        <authorList>
            <person name="Baker B.J."/>
            <person name="Lazar C.S."/>
            <person name="Teske A.P."/>
            <person name="Dick G.J."/>
        </authorList>
    </citation>
    <scope>NUCLEOTIDE SEQUENCE [LARGE SCALE GENOMIC DNA]</scope>
    <source>
        <strain evidence="2">DG_56</strain>
    </source>
</reference>
<accession>A0A0S7XP11</accession>
<dbReference type="GO" id="GO:0016747">
    <property type="term" value="F:acyltransferase activity, transferring groups other than amino-acyl groups"/>
    <property type="evidence" value="ECO:0007669"/>
    <property type="project" value="InterPro"/>
</dbReference>
<name>A0A0S7XP11_9BACT</name>
<gene>
    <name evidence="2" type="ORF">AMK68_02045</name>
</gene>
<dbReference type="PANTHER" id="PTHR43415:SF3">
    <property type="entry name" value="GNAT-FAMILY ACETYLTRANSFERASE"/>
    <property type="match status" value="1"/>
</dbReference>
<sequence>MNGLPAVQVTLRRAEPEDARRLLAWLEDPEVTRWLLAPEYWRAVAEAHPAPPADEPQPHAVYAVDVLGEGCVGIGILVEAHGWGPEPELGIVIGRRDLWDRGIGTAAVRRMLAIASDYGWTAVRLATLADNARAIRCYQKCGFKITGTEPYSRALDTVEMVRMSIDLAGRPRHSHAPDSD</sequence>
<dbReference type="Pfam" id="PF13302">
    <property type="entry name" value="Acetyltransf_3"/>
    <property type="match status" value="1"/>
</dbReference>
<dbReference type="InterPro" id="IPR016181">
    <property type="entry name" value="Acyl_CoA_acyltransferase"/>
</dbReference>
<dbReference type="SUPFAM" id="SSF55729">
    <property type="entry name" value="Acyl-CoA N-acyltransferases (Nat)"/>
    <property type="match status" value="1"/>
</dbReference>
<protein>
    <recommendedName>
        <fullName evidence="1">N-acetyltransferase domain-containing protein</fullName>
    </recommendedName>
</protein>
<dbReference type="PANTHER" id="PTHR43415">
    <property type="entry name" value="SPERMIDINE N(1)-ACETYLTRANSFERASE"/>
    <property type="match status" value="1"/>
</dbReference>